<reference evidence="7" key="1">
    <citation type="journal article" date="2019" name="Int. J. Syst. Evol. Microbiol.">
        <title>The Global Catalogue of Microorganisms (GCM) 10K type strain sequencing project: providing services to taxonomists for standard genome sequencing and annotation.</title>
        <authorList>
            <consortium name="The Broad Institute Genomics Platform"/>
            <consortium name="The Broad Institute Genome Sequencing Center for Infectious Disease"/>
            <person name="Wu L."/>
            <person name="Ma J."/>
        </authorList>
    </citation>
    <scope>NUCLEOTIDE SEQUENCE [LARGE SCALE GENOMIC DNA]</scope>
    <source>
        <strain evidence="7">CGMCC 4.7237</strain>
    </source>
</reference>
<protein>
    <submittedName>
        <fullName evidence="6">Pyridoxal-phosphate-dependent aminotransferase family protein</fullName>
    </submittedName>
</protein>
<dbReference type="PANTHER" id="PTHR42778:SF1">
    <property type="entry name" value="2-AMINOETHYLPHOSPHONATE--PYRUVATE TRANSAMINASE"/>
    <property type="match status" value="1"/>
</dbReference>
<dbReference type="InterPro" id="IPR024169">
    <property type="entry name" value="SP_NH2Trfase/AEP_transaminase"/>
</dbReference>
<comment type="caution">
    <text evidence="6">The sequence shown here is derived from an EMBL/GenBank/DDBJ whole genome shotgun (WGS) entry which is preliminary data.</text>
</comment>
<dbReference type="Gene3D" id="3.40.640.10">
    <property type="entry name" value="Type I PLP-dependent aspartate aminotransferase-like (Major domain)"/>
    <property type="match status" value="1"/>
</dbReference>
<evidence type="ECO:0000256" key="1">
    <source>
        <dbReference type="ARBA" id="ARBA00001933"/>
    </source>
</evidence>
<evidence type="ECO:0000256" key="2">
    <source>
        <dbReference type="ARBA" id="ARBA00022576"/>
    </source>
</evidence>
<dbReference type="InterPro" id="IPR015424">
    <property type="entry name" value="PyrdxlP-dep_Trfase"/>
</dbReference>
<evidence type="ECO:0000313" key="7">
    <source>
        <dbReference type="Proteomes" id="UP001595765"/>
    </source>
</evidence>
<evidence type="ECO:0000259" key="5">
    <source>
        <dbReference type="Pfam" id="PF00266"/>
    </source>
</evidence>
<feature type="domain" description="Aminotransferase class V" evidence="5">
    <location>
        <begin position="32"/>
        <end position="319"/>
    </location>
</feature>
<evidence type="ECO:0000256" key="4">
    <source>
        <dbReference type="ARBA" id="ARBA00022898"/>
    </source>
</evidence>
<accession>A0ABV8HZU7</accession>
<evidence type="ECO:0000313" key="6">
    <source>
        <dbReference type="EMBL" id="MFC4035371.1"/>
    </source>
</evidence>
<comment type="cofactor">
    <cofactor evidence="1">
        <name>pyridoxal 5'-phosphate</name>
        <dbReference type="ChEBI" id="CHEBI:597326"/>
    </cofactor>
</comment>
<dbReference type="PANTHER" id="PTHR42778">
    <property type="entry name" value="2-AMINOETHYLPHOSPHONATE--PYRUVATE TRANSAMINASE"/>
    <property type="match status" value="1"/>
</dbReference>
<dbReference type="InterPro" id="IPR015422">
    <property type="entry name" value="PyrdxlP-dep_Trfase_small"/>
</dbReference>
<evidence type="ECO:0000256" key="3">
    <source>
        <dbReference type="ARBA" id="ARBA00022679"/>
    </source>
</evidence>
<dbReference type="Proteomes" id="UP001595765">
    <property type="component" value="Unassembled WGS sequence"/>
</dbReference>
<organism evidence="6 7">
    <name type="scientific">Streptomyces polygonati</name>
    <dbReference type="NCBI Taxonomy" id="1617087"/>
    <lineage>
        <taxon>Bacteria</taxon>
        <taxon>Bacillati</taxon>
        <taxon>Actinomycetota</taxon>
        <taxon>Actinomycetes</taxon>
        <taxon>Kitasatosporales</taxon>
        <taxon>Streptomycetaceae</taxon>
        <taxon>Streptomyces</taxon>
    </lineage>
</organism>
<dbReference type="EMBL" id="JBHSBB010000026">
    <property type="protein sequence ID" value="MFC4035371.1"/>
    <property type="molecule type" value="Genomic_DNA"/>
</dbReference>
<sequence length="378" mass="40852">MSSATMPPSLSSSGRLILLNPGPVNVHEDVRAAMASPDQCHREPEAAALMDRVRAKATAVCGGADTDTSVLLAGSGTAALEAALSSVVPQDGRILILDNGHYGERMFRIVSLHGVPYQRLEFGWTRPMDPAEVDRALELDPGITHVGMVHHETSTGMLNPLREIGAVVAARGRSLIVDAISSLGSEQLDMRADHIDWCVGTANKCLEGLPGVSFVCASHENLERLSSVPPRTFYLDLHGHYMSQDRKHAPMFTPAVQVMTAFEVALDLAIDEGVPARGARYAAHAEAIRAAFTEREARFLLPPEHRANSVTTVAVPPHLTYDQLHDGLKAEGYVVYATQDQLAGWFRVANMGQLGAADVAEFFPAYDRVVAKYADQAR</sequence>
<dbReference type="InterPro" id="IPR000192">
    <property type="entry name" value="Aminotrans_V_dom"/>
</dbReference>
<name>A0ABV8HZU7_9ACTN</name>
<dbReference type="Pfam" id="PF00266">
    <property type="entry name" value="Aminotran_5"/>
    <property type="match status" value="1"/>
</dbReference>
<keyword evidence="7" id="KW-1185">Reference proteome</keyword>
<dbReference type="GO" id="GO:0008483">
    <property type="term" value="F:transaminase activity"/>
    <property type="evidence" value="ECO:0007669"/>
    <property type="project" value="UniProtKB-KW"/>
</dbReference>
<dbReference type="PIRSF" id="PIRSF000524">
    <property type="entry name" value="SPT"/>
    <property type="match status" value="1"/>
</dbReference>
<dbReference type="InterPro" id="IPR015421">
    <property type="entry name" value="PyrdxlP-dep_Trfase_major"/>
</dbReference>
<proteinExistence type="predicted"/>
<keyword evidence="2 6" id="KW-0032">Aminotransferase</keyword>
<keyword evidence="3" id="KW-0808">Transferase</keyword>
<dbReference type="SUPFAM" id="SSF53383">
    <property type="entry name" value="PLP-dependent transferases"/>
    <property type="match status" value="1"/>
</dbReference>
<dbReference type="RefSeq" id="WP_386435215.1">
    <property type="nucleotide sequence ID" value="NZ_JBHSBB010000026.1"/>
</dbReference>
<keyword evidence="4" id="KW-0663">Pyridoxal phosphate</keyword>
<dbReference type="Gene3D" id="3.90.1150.10">
    <property type="entry name" value="Aspartate Aminotransferase, domain 1"/>
    <property type="match status" value="1"/>
</dbReference>
<gene>
    <name evidence="6" type="ORF">ACFO3J_28450</name>
</gene>